<dbReference type="Gene3D" id="3.30.1780.10">
    <property type="entry name" value="ornithine cyclodeaminase, domain 1"/>
    <property type="match status" value="1"/>
</dbReference>
<dbReference type="EMBL" id="MU001674">
    <property type="protein sequence ID" value="KAF2460184.1"/>
    <property type="molecule type" value="Genomic_DNA"/>
</dbReference>
<dbReference type="Pfam" id="PF02423">
    <property type="entry name" value="OCD_Mu_crystall"/>
    <property type="match status" value="1"/>
</dbReference>
<dbReference type="InterPro" id="IPR036291">
    <property type="entry name" value="NAD(P)-bd_dom_sf"/>
</dbReference>
<name>A0A6A6P8F3_9PEZI</name>
<evidence type="ECO:0008006" key="5">
    <source>
        <dbReference type="Google" id="ProtNLM"/>
    </source>
</evidence>
<dbReference type="PANTHER" id="PTHR13812:SF19">
    <property type="entry name" value="KETIMINE REDUCTASE MU-CRYSTALLIN"/>
    <property type="match status" value="1"/>
</dbReference>
<feature type="region of interest" description="Disordered" evidence="2">
    <location>
        <begin position="399"/>
        <end position="423"/>
    </location>
</feature>
<evidence type="ECO:0000313" key="3">
    <source>
        <dbReference type="EMBL" id="KAF2460184.1"/>
    </source>
</evidence>
<accession>A0A6A6P8F3</accession>
<evidence type="ECO:0000256" key="1">
    <source>
        <dbReference type="ARBA" id="ARBA00008903"/>
    </source>
</evidence>
<dbReference type="InterPro" id="IPR023401">
    <property type="entry name" value="ODC_N"/>
</dbReference>
<dbReference type="SUPFAM" id="SSF51735">
    <property type="entry name" value="NAD(P)-binding Rossmann-fold domains"/>
    <property type="match status" value="1"/>
</dbReference>
<keyword evidence="4" id="KW-1185">Reference proteome</keyword>
<dbReference type="Proteomes" id="UP000799766">
    <property type="component" value="Unassembled WGS sequence"/>
</dbReference>
<protein>
    <recommendedName>
        <fullName evidence="5">NAD(P)-binding protein</fullName>
    </recommendedName>
</protein>
<reference evidence="3" key="1">
    <citation type="journal article" date="2020" name="Stud. Mycol.">
        <title>101 Dothideomycetes genomes: a test case for predicting lifestyles and emergence of pathogens.</title>
        <authorList>
            <person name="Haridas S."/>
            <person name="Albert R."/>
            <person name="Binder M."/>
            <person name="Bloem J."/>
            <person name="Labutti K."/>
            <person name="Salamov A."/>
            <person name="Andreopoulos B."/>
            <person name="Baker S."/>
            <person name="Barry K."/>
            <person name="Bills G."/>
            <person name="Bluhm B."/>
            <person name="Cannon C."/>
            <person name="Castanera R."/>
            <person name="Culley D."/>
            <person name="Daum C."/>
            <person name="Ezra D."/>
            <person name="Gonzalez J."/>
            <person name="Henrissat B."/>
            <person name="Kuo A."/>
            <person name="Liang C."/>
            <person name="Lipzen A."/>
            <person name="Lutzoni F."/>
            <person name="Magnuson J."/>
            <person name="Mondo S."/>
            <person name="Nolan M."/>
            <person name="Ohm R."/>
            <person name="Pangilinan J."/>
            <person name="Park H.-J."/>
            <person name="Ramirez L."/>
            <person name="Alfaro M."/>
            <person name="Sun H."/>
            <person name="Tritt A."/>
            <person name="Yoshinaga Y."/>
            <person name="Zwiers L.-H."/>
            <person name="Turgeon B."/>
            <person name="Goodwin S."/>
            <person name="Spatafora J."/>
            <person name="Crous P."/>
            <person name="Grigoriev I."/>
        </authorList>
    </citation>
    <scope>NUCLEOTIDE SEQUENCE</scope>
    <source>
        <strain evidence="3">ATCC 16933</strain>
    </source>
</reference>
<comment type="similarity">
    <text evidence="1">Belongs to the ornithine cyclodeaminase/mu-crystallin family.</text>
</comment>
<proteinExistence type="inferred from homology"/>
<dbReference type="FunFam" id="3.40.50.720:FF:000577">
    <property type="entry name" value="Proline utilization protein PrnX, putative"/>
    <property type="match status" value="1"/>
</dbReference>
<dbReference type="Gene3D" id="3.40.50.720">
    <property type="entry name" value="NAD(P)-binding Rossmann-like Domain"/>
    <property type="match status" value="1"/>
</dbReference>
<dbReference type="GO" id="GO:0005737">
    <property type="term" value="C:cytoplasm"/>
    <property type="evidence" value="ECO:0007669"/>
    <property type="project" value="TreeGrafter"/>
</dbReference>
<feature type="compositionally biased region" description="Low complexity" evidence="2">
    <location>
        <begin position="87"/>
        <end position="137"/>
    </location>
</feature>
<dbReference type="OrthoDB" id="41492at2759"/>
<dbReference type="PANTHER" id="PTHR13812">
    <property type="entry name" value="KETIMINE REDUCTASE MU-CRYSTALLIN"/>
    <property type="match status" value="1"/>
</dbReference>
<dbReference type="InterPro" id="IPR003462">
    <property type="entry name" value="ODC_Mu_crystall"/>
</dbReference>
<feature type="region of interest" description="Disordered" evidence="2">
    <location>
        <begin position="87"/>
        <end position="138"/>
    </location>
</feature>
<evidence type="ECO:0000256" key="2">
    <source>
        <dbReference type="SAM" id="MobiDB-lite"/>
    </source>
</evidence>
<organism evidence="3 4">
    <name type="scientific">Lineolata rhizophorae</name>
    <dbReference type="NCBI Taxonomy" id="578093"/>
    <lineage>
        <taxon>Eukaryota</taxon>
        <taxon>Fungi</taxon>
        <taxon>Dikarya</taxon>
        <taxon>Ascomycota</taxon>
        <taxon>Pezizomycotina</taxon>
        <taxon>Dothideomycetes</taxon>
        <taxon>Dothideomycetes incertae sedis</taxon>
        <taxon>Lineolatales</taxon>
        <taxon>Lineolataceae</taxon>
        <taxon>Lineolata</taxon>
    </lineage>
</organism>
<evidence type="ECO:0000313" key="4">
    <source>
        <dbReference type="Proteomes" id="UP000799766"/>
    </source>
</evidence>
<sequence>MSFTILSDDAVKSVLHALDKDDVLALQQTLADSLHVYSNDDDTNGCDSSYQLPRQSLRQKDGRTTLFMPACSNDNVGIKVVTLSAGDSSSAAGHSRGSSTPSSKDAPSLAQSLSQSLSSASMSSSPSPSSPADAPPDIEYNIKGRASIQYGASNNKTAATTPRGALTLFDSTGLMRALINAEEITAFRTALASTMLFKKRQNVHDVTIFGAGKQAYWHARLALILRGDDIHHLNIVNRSFDGAQRMIESLFRRDDGPVARHPIHQPKLAIITPHHPEYQRLLKQTLRQSAAIFCTVPSEEPLFPPAVLTSTEGRRRGRYISAVGSYKPHMVELHPDILRQAVAPDHGNHHHKHARQGGAVIVDSIEACMREAGEVIQAGLSGREVVELGELVMLKRDAEMRKRESEEQEGSGSGGKFLHHKRTKSQSYDDGLTDWLERGNVVYKSVGIGLMDIVVGAQLVDIADSRNIGVQIQDF</sequence>
<dbReference type="AlphaFoldDB" id="A0A6A6P8F3"/>
<gene>
    <name evidence="3" type="ORF">BDY21DRAFT_337743</name>
</gene>